<dbReference type="NCBIfam" id="TIGR00250">
    <property type="entry name" value="RNAse_H_YqgF"/>
    <property type="match status" value="1"/>
</dbReference>
<evidence type="ECO:0000313" key="9">
    <source>
        <dbReference type="Proteomes" id="UP000228528"/>
    </source>
</evidence>
<evidence type="ECO:0000256" key="3">
    <source>
        <dbReference type="ARBA" id="ARBA00022722"/>
    </source>
</evidence>
<dbReference type="GO" id="GO:0016788">
    <property type="term" value="F:hydrolase activity, acting on ester bonds"/>
    <property type="evidence" value="ECO:0007669"/>
    <property type="project" value="UniProtKB-UniRule"/>
</dbReference>
<proteinExistence type="inferred from homology"/>
<dbReference type="SMART" id="SM00732">
    <property type="entry name" value="YqgFc"/>
    <property type="match status" value="1"/>
</dbReference>
<dbReference type="PANTHER" id="PTHR33317:SF4">
    <property type="entry name" value="POLYNUCLEOTIDYL TRANSFERASE, RIBONUCLEASE H-LIKE SUPERFAMILY PROTEIN"/>
    <property type="match status" value="1"/>
</dbReference>
<dbReference type="CDD" id="cd16964">
    <property type="entry name" value="YqgF"/>
    <property type="match status" value="1"/>
</dbReference>
<feature type="region of interest" description="Disordered" evidence="6">
    <location>
        <begin position="100"/>
        <end position="122"/>
    </location>
</feature>
<dbReference type="GO" id="GO:0004518">
    <property type="term" value="F:nuclease activity"/>
    <property type="evidence" value="ECO:0007669"/>
    <property type="project" value="UniProtKB-KW"/>
</dbReference>
<evidence type="ECO:0000256" key="2">
    <source>
        <dbReference type="ARBA" id="ARBA00022517"/>
    </source>
</evidence>
<dbReference type="Gene3D" id="3.30.420.140">
    <property type="entry name" value="YqgF/RNase H-like domain"/>
    <property type="match status" value="1"/>
</dbReference>
<dbReference type="EC" id="3.1.-.-" evidence="5"/>
<protein>
    <recommendedName>
        <fullName evidence="5">Putative pre-16S rRNA nuclease</fullName>
        <ecNumber evidence="5">3.1.-.-</ecNumber>
    </recommendedName>
</protein>
<comment type="similarity">
    <text evidence="5">Belongs to the YqgF HJR family.</text>
</comment>
<dbReference type="EMBL" id="PFBW01000146">
    <property type="protein sequence ID" value="PIR77272.1"/>
    <property type="molecule type" value="Genomic_DNA"/>
</dbReference>
<sequence>MWIFYDFVRMNILALDHGIKNIGLAWCQTGLDVVLPFGVIQTTNWKQQLPKLIKEEAIDKLVVGLPRNQHGERGERNMKRVGAFLEELKHMVSIPIDVHEETRSSKQADAMASEGSGSKRDERAAMVILQAYIESTQS</sequence>
<dbReference type="HAMAP" id="MF_00651">
    <property type="entry name" value="Nuclease_YqgF"/>
    <property type="match status" value="1"/>
</dbReference>
<dbReference type="GO" id="GO:0005829">
    <property type="term" value="C:cytosol"/>
    <property type="evidence" value="ECO:0007669"/>
    <property type="project" value="TreeGrafter"/>
</dbReference>
<evidence type="ECO:0000256" key="4">
    <source>
        <dbReference type="ARBA" id="ARBA00022801"/>
    </source>
</evidence>
<dbReference type="InterPro" id="IPR037027">
    <property type="entry name" value="YqgF/RNaseH-like_dom_sf"/>
</dbReference>
<dbReference type="AlphaFoldDB" id="A0A2M6P0L0"/>
<feature type="domain" description="YqgF/RNase H-like" evidence="7">
    <location>
        <begin position="10"/>
        <end position="108"/>
    </location>
</feature>
<gene>
    <name evidence="8" type="ORF">COU30_03400</name>
</gene>
<evidence type="ECO:0000256" key="1">
    <source>
        <dbReference type="ARBA" id="ARBA00022490"/>
    </source>
</evidence>
<comment type="caution">
    <text evidence="8">The sequence shown here is derived from an EMBL/GenBank/DDBJ whole genome shotgun (WGS) entry which is preliminary data.</text>
</comment>
<evidence type="ECO:0000256" key="5">
    <source>
        <dbReference type="HAMAP-Rule" id="MF_00651"/>
    </source>
</evidence>
<dbReference type="SUPFAM" id="SSF53098">
    <property type="entry name" value="Ribonuclease H-like"/>
    <property type="match status" value="1"/>
</dbReference>
<dbReference type="InterPro" id="IPR012337">
    <property type="entry name" value="RNaseH-like_sf"/>
</dbReference>
<keyword evidence="2 5" id="KW-0690">Ribosome biogenesis</keyword>
<dbReference type="PANTHER" id="PTHR33317">
    <property type="entry name" value="POLYNUCLEOTIDYL TRANSFERASE, RIBONUCLEASE H-LIKE SUPERFAMILY PROTEIN"/>
    <property type="match status" value="1"/>
</dbReference>
<evidence type="ECO:0000313" key="8">
    <source>
        <dbReference type="EMBL" id="PIR77272.1"/>
    </source>
</evidence>
<evidence type="ECO:0000256" key="6">
    <source>
        <dbReference type="SAM" id="MobiDB-lite"/>
    </source>
</evidence>
<keyword evidence="3 5" id="KW-0540">Nuclease</keyword>
<reference evidence="9" key="1">
    <citation type="submission" date="2017-09" db="EMBL/GenBank/DDBJ databases">
        <title>Depth-based differentiation of microbial function through sediment-hosted aquifers and enrichment of novel symbionts in the deep terrestrial subsurface.</title>
        <authorList>
            <person name="Probst A.J."/>
            <person name="Ladd B."/>
            <person name="Jarett J.K."/>
            <person name="Geller-Mcgrath D.E."/>
            <person name="Sieber C.M.K."/>
            <person name="Emerson J.B."/>
            <person name="Anantharaman K."/>
            <person name="Thomas B.C."/>
            <person name="Malmstrom R."/>
            <person name="Stieglmeier M."/>
            <person name="Klingl A."/>
            <person name="Woyke T."/>
            <person name="Ryan C.M."/>
            <person name="Banfield J.F."/>
        </authorList>
    </citation>
    <scope>NUCLEOTIDE SEQUENCE [LARGE SCALE GENOMIC DNA]</scope>
</reference>
<evidence type="ECO:0000259" key="7">
    <source>
        <dbReference type="SMART" id="SM00732"/>
    </source>
</evidence>
<name>A0A2M6P0L0_9BACT</name>
<keyword evidence="1 5" id="KW-0963">Cytoplasm</keyword>
<comment type="subcellular location">
    <subcellularLocation>
        <location evidence="5">Cytoplasm</location>
    </subcellularLocation>
</comment>
<dbReference type="GO" id="GO:0000967">
    <property type="term" value="P:rRNA 5'-end processing"/>
    <property type="evidence" value="ECO:0007669"/>
    <property type="project" value="UniProtKB-UniRule"/>
</dbReference>
<dbReference type="InterPro" id="IPR005227">
    <property type="entry name" value="YqgF"/>
</dbReference>
<dbReference type="Pfam" id="PF03652">
    <property type="entry name" value="RuvX"/>
    <property type="match status" value="1"/>
</dbReference>
<organism evidence="8 9">
    <name type="scientific">Candidatus Magasanikbacteria bacterium CG10_big_fil_rev_8_21_14_0_10_38_6</name>
    <dbReference type="NCBI Taxonomy" id="1974647"/>
    <lineage>
        <taxon>Bacteria</taxon>
        <taxon>Candidatus Magasanikiibacteriota</taxon>
    </lineage>
</organism>
<accession>A0A2M6P0L0</accession>
<comment type="function">
    <text evidence="5">Could be a nuclease involved in processing of the 5'-end of pre-16S rRNA.</text>
</comment>
<keyword evidence="4 5" id="KW-0378">Hydrolase</keyword>
<dbReference type="InterPro" id="IPR006641">
    <property type="entry name" value="YqgF/RNaseH-like_dom"/>
</dbReference>
<dbReference type="Proteomes" id="UP000228528">
    <property type="component" value="Unassembled WGS sequence"/>
</dbReference>